<organism evidence="9 10">
    <name type="scientific">Parascaris equorum</name>
    <name type="common">Equine roundworm</name>
    <dbReference type="NCBI Taxonomy" id="6256"/>
    <lineage>
        <taxon>Eukaryota</taxon>
        <taxon>Metazoa</taxon>
        <taxon>Ecdysozoa</taxon>
        <taxon>Nematoda</taxon>
        <taxon>Chromadorea</taxon>
        <taxon>Rhabditida</taxon>
        <taxon>Spirurina</taxon>
        <taxon>Ascaridomorpha</taxon>
        <taxon>Ascaridoidea</taxon>
        <taxon>Ascarididae</taxon>
        <taxon>Parascaris</taxon>
    </lineage>
</organism>
<evidence type="ECO:0000256" key="7">
    <source>
        <dbReference type="PROSITE-ProRule" id="PRU00782"/>
    </source>
</evidence>
<accession>A0A914RIV5</accession>
<dbReference type="Gene3D" id="3.40.850.10">
    <property type="entry name" value="Kinesin motor domain"/>
    <property type="match status" value="1"/>
</dbReference>
<evidence type="ECO:0000256" key="4">
    <source>
        <dbReference type="ARBA" id="ARBA00022840"/>
    </source>
</evidence>
<dbReference type="GO" id="GO:0005737">
    <property type="term" value="C:cytoplasm"/>
    <property type="evidence" value="ECO:0007669"/>
    <property type="project" value="UniProtKB-SubCell"/>
</dbReference>
<dbReference type="PROSITE" id="PS51456">
    <property type="entry name" value="MYOSIN_MOTOR"/>
    <property type="match status" value="1"/>
</dbReference>
<dbReference type="GO" id="GO:0005524">
    <property type="term" value="F:ATP binding"/>
    <property type="evidence" value="ECO:0007669"/>
    <property type="project" value="UniProtKB-KW"/>
</dbReference>
<proteinExistence type="inferred from homology"/>
<keyword evidence="5 7" id="KW-0518">Myosin</keyword>
<evidence type="ECO:0000313" key="9">
    <source>
        <dbReference type="Proteomes" id="UP000887564"/>
    </source>
</evidence>
<dbReference type="InterPro" id="IPR036961">
    <property type="entry name" value="Kinesin_motor_dom_sf"/>
</dbReference>
<dbReference type="GO" id="GO:0035556">
    <property type="term" value="P:intracellular signal transduction"/>
    <property type="evidence" value="ECO:0007669"/>
    <property type="project" value="InterPro"/>
</dbReference>
<feature type="region of interest" description="Actin-binding" evidence="7">
    <location>
        <begin position="100"/>
        <end position="122"/>
    </location>
</feature>
<evidence type="ECO:0000256" key="5">
    <source>
        <dbReference type="ARBA" id="ARBA00023123"/>
    </source>
</evidence>
<dbReference type="WBParaSite" id="PEQ_0000171701-mRNA-1">
    <property type="protein sequence ID" value="PEQ_0000171701-mRNA-1"/>
    <property type="gene ID" value="PEQ_0000171701"/>
</dbReference>
<dbReference type="PANTHER" id="PTHR46184:SF5">
    <property type="entry name" value="UNCONVENTIONAL MYOSIN-IXA-LIKE"/>
    <property type="match status" value="1"/>
</dbReference>
<evidence type="ECO:0000256" key="3">
    <source>
        <dbReference type="ARBA" id="ARBA00022741"/>
    </source>
</evidence>
<evidence type="ECO:0000313" key="10">
    <source>
        <dbReference type="WBParaSite" id="PEQ_0000171701-mRNA-1"/>
    </source>
</evidence>
<dbReference type="SUPFAM" id="SSF52540">
    <property type="entry name" value="P-loop containing nucleoside triphosphate hydrolases"/>
    <property type="match status" value="1"/>
</dbReference>
<evidence type="ECO:0000256" key="6">
    <source>
        <dbReference type="ARBA" id="ARBA00023175"/>
    </source>
</evidence>
<evidence type="ECO:0000256" key="1">
    <source>
        <dbReference type="ARBA" id="ARBA00004496"/>
    </source>
</evidence>
<protein>
    <submittedName>
        <fullName evidence="10">Myosin motor domain-containing protein</fullName>
    </submittedName>
</protein>
<dbReference type="GO" id="GO:0000146">
    <property type="term" value="F:microfilament motor activity"/>
    <property type="evidence" value="ECO:0007669"/>
    <property type="project" value="InterPro"/>
</dbReference>
<dbReference type="GO" id="GO:0005884">
    <property type="term" value="C:actin filament"/>
    <property type="evidence" value="ECO:0007669"/>
    <property type="project" value="TreeGrafter"/>
</dbReference>
<dbReference type="GO" id="GO:0005096">
    <property type="term" value="F:GTPase activator activity"/>
    <property type="evidence" value="ECO:0007669"/>
    <property type="project" value="InterPro"/>
</dbReference>
<keyword evidence="7" id="KW-0009">Actin-binding</keyword>
<dbReference type="InterPro" id="IPR046987">
    <property type="entry name" value="Myo9"/>
</dbReference>
<keyword evidence="4" id="KW-0067">ATP-binding</keyword>
<dbReference type="GO" id="GO:0051015">
    <property type="term" value="F:actin filament binding"/>
    <property type="evidence" value="ECO:0007669"/>
    <property type="project" value="TreeGrafter"/>
</dbReference>
<comment type="subcellular location">
    <subcellularLocation>
        <location evidence="1">Cytoplasm</location>
    </subcellularLocation>
</comment>
<dbReference type="Proteomes" id="UP000887564">
    <property type="component" value="Unplaced"/>
</dbReference>
<comment type="similarity">
    <text evidence="7">Belongs to the TRAFAC class myosin-kinesin ATPase superfamily. Myosin family.</text>
</comment>
<dbReference type="Gene3D" id="1.20.120.720">
    <property type="entry name" value="Myosin VI head, motor domain, U50 subdomain"/>
    <property type="match status" value="1"/>
</dbReference>
<dbReference type="AlphaFoldDB" id="A0A914RIV5"/>
<evidence type="ECO:0000259" key="8">
    <source>
        <dbReference type="PROSITE" id="PS51456"/>
    </source>
</evidence>
<dbReference type="GO" id="GO:0016459">
    <property type="term" value="C:myosin complex"/>
    <property type="evidence" value="ECO:0007669"/>
    <property type="project" value="UniProtKB-KW"/>
</dbReference>
<dbReference type="InterPro" id="IPR001609">
    <property type="entry name" value="Myosin_head_motor_dom-like"/>
</dbReference>
<dbReference type="Pfam" id="PF00063">
    <property type="entry name" value="Myosin_head"/>
    <property type="match status" value="1"/>
</dbReference>
<keyword evidence="6" id="KW-0505">Motor protein</keyword>
<sequence>IPESTSHLSADTANRVVSRRSSDTHLSAFLRGDLSPEVVPDFCDTSFFQTIVTQARKQPMKPKQERQNALKSLQAVKALTGKKRITGKPSSVSKQFEHSLSRLMKTLAQATPYFIRCIKSNNEKVCIRFCRL</sequence>
<reference evidence="10" key="1">
    <citation type="submission" date="2022-11" db="UniProtKB">
        <authorList>
            <consortium name="WormBaseParasite"/>
        </authorList>
    </citation>
    <scope>IDENTIFICATION</scope>
</reference>
<comment type="caution">
    <text evidence="7">Lacks conserved residue(s) required for the propagation of feature annotation.</text>
</comment>
<dbReference type="Gene3D" id="1.20.58.530">
    <property type="match status" value="1"/>
</dbReference>
<name>A0A914RIV5_PAREQ</name>
<keyword evidence="2" id="KW-0963">Cytoplasm</keyword>
<evidence type="ECO:0000256" key="2">
    <source>
        <dbReference type="ARBA" id="ARBA00022490"/>
    </source>
</evidence>
<dbReference type="InterPro" id="IPR027417">
    <property type="entry name" value="P-loop_NTPase"/>
</dbReference>
<keyword evidence="9" id="KW-1185">Reference proteome</keyword>
<feature type="domain" description="Myosin motor" evidence="8">
    <location>
        <begin position="1"/>
        <end position="132"/>
    </location>
</feature>
<dbReference type="PANTHER" id="PTHR46184">
    <property type="entry name" value="UNCONVENTIONAL MYOSIN-IXB-LIKE PROTEIN"/>
    <property type="match status" value="1"/>
</dbReference>
<keyword evidence="3" id="KW-0547">Nucleotide-binding</keyword>